<dbReference type="EMBL" id="FZOR01000053">
    <property type="protein sequence ID" value="SNT59660.1"/>
    <property type="molecule type" value="Genomic_DNA"/>
</dbReference>
<dbReference type="InterPro" id="IPR050109">
    <property type="entry name" value="HTH-type_TetR-like_transc_reg"/>
</dbReference>
<dbReference type="GO" id="GO:0000976">
    <property type="term" value="F:transcription cis-regulatory region binding"/>
    <property type="evidence" value="ECO:0007669"/>
    <property type="project" value="TreeGrafter"/>
</dbReference>
<evidence type="ECO:0000259" key="6">
    <source>
        <dbReference type="PROSITE" id="PS50977"/>
    </source>
</evidence>
<evidence type="ECO:0000256" key="3">
    <source>
        <dbReference type="ARBA" id="ARBA00023163"/>
    </source>
</evidence>
<feature type="region of interest" description="Disordered" evidence="5">
    <location>
        <begin position="210"/>
        <end position="253"/>
    </location>
</feature>
<dbReference type="PANTHER" id="PTHR30055:SF234">
    <property type="entry name" value="HTH-TYPE TRANSCRIPTIONAL REGULATOR BETI"/>
    <property type="match status" value="1"/>
</dbReference>
<evidence type="ECO:0000256" key="5">
    <source>
        <dbReference type="SAM" id="MobiDB-lite"/>
    </source>
</evidence>
<feature type="compositionally biased region" description="Basic and acidic residues" evidence="5">
    <location>
        <begin position="220"/>
        <end position="231"/>
    </location>
</feature>
<name>A0A239NY25_9ACTN</name>
<evidence type="ECO:0000256" key="2">
    <source>
        <dbReference type="ARBA" id="ARBA00023125"/>
    </source>
</evidence>
<keyword evidence="8" id="KW-1185">Reference proteome</keyword>
<dbReference type="Gene3D" id="1.10.357.10">
    <property type="entry name" value="Tetracycline Repressor, domain 2"/>
    <property type="match status" value="1"/>
</dbReference>
<accession>A0A239NY25</accession>
<feature type="DNA-binding region" description="H-T-H motif" evidence="4">
    <location>
        <begin position="38"/>
        <end position="57"/>
    </location>
</feature>
<dbReference type="PRINTS" id="PR00455">
    <property type="entry name" value="HTHTETR"/>
</dbReference>
<proteinExistence type="predicted"/>
<feature type="domain" description="HTH tetR-type" evidence="6">
    <location>
        <begin position="15"/>
        <end position="75"/>
    </location>
</feature>
<dbReference type="GO" id="GO:0003700">
    <property type="term" value="F:DNA-binding transcription factor activity"/>
    <property type="evidence" value="ECO:0007669"/>
    <property type="project" value="TreeGrafter"/>
</dbReference>
<dbReference type="InterPro" id="IPR036271">
    <property type="entry name" value="Tet_transcr_reg_TetR-rel_C_sf"/>
</dbReference>
<sequence length="253" mass="27087">MDGVKRPDKRAERSRRTREKVVEAARELFVAQGYGATSLQEVADRAGVAVQTVYFVFGNKRTLFKDVVDTSIAGDTEPVATMDREWFRAACAEPTAAGQLRAHVHGTREILGRVAPILPLIAAAAATDPQIAAQWPDGPDPRYTVQHAAAQALAGKPGLRPGVSVETAADLLFGLLSPQLYLLFVQDRGWSPDKWEEWAYDALTAQLCTAPASSPGCPESRGRDDHEEPRDSSPGSAAAATPRVPGGSRVSCA</sequence>
<dbReference type="PANTHER" id="PTHR30055">
    <property type="entry name" value="HTH-TYPE TRANSCRIPTIONAL REGULATOR RUTR"/>
    <property type="match status" value="1"/>
</dbReference>
<organism evidence="7 8">
    <name type="scientific">Actinomadura meyerae</name>
    <dbReference type="NCBI Taxonomy" id="240840"/>
    <lineage>
        <taxon>Bacteria</taxon>
        <taxon>Bacillati</taxon>
        <taxon>Actinomycetota</taxon>
        <taxon>Actinomycetes</taxon>
        <taxon>Streptosporangiales</taxon>
        <taxon>Thermomonosporaceae</taxon>
        <taxon>Actinomadura</taxon>
    </lineage>
</organism>
<evidence type="ECO:0000256" key="4">
    <source>
        <dbReference type="PROSITE-ProRule" id="PRU00335"/>
    </source>
</evidence>
<dbReference type="SUPFAM" id="SSF46689">
    <property type="entry name" value="Homeodomain-like"/>
    <property type="match status" value="1"/>
</dbReference>
<reference evidence="7 8" key="1">
    <citation type="submission" date="2017-06" db="EMBL/GenBank/DDBJ databases">
        <authorList>
            <person name="Kim H.J."/>
            <person name="Triplett B.A."/>
        </authorList>
    </citation>
    <scope>NUCLEOTIDE SEQUENCE [LARGE SCALE GENOMIC DNA]</scope>
    <source>
        <strain evidence="7 8">DSM 44715</strain>
    </source>
</reference>
<dbReference type="AlphaFoldDB" id="A0A239NY25"/>
<evidence type="ECO:0000256" key="1">
    <source>
        <dbReference type="ARBA" id="ARBA00023015"/>
    </source>
</evidence>
<dbReference type="InterPro" id="IPR001647">
    <property type="entry name" value="HTH_TetR"/>
</dbReference>
<evidence type="ECO:0000313" key="8">
    <source>
        <dbReference type="Proteomes" id="UP000198318"/>
    </source>
</evidence>
<keyword evidence="2 4" id="KW-0238">DNA-binding</keyword>
<dbReference type="SUPFAM" id="SSF48498">
    <property type="entry name" value="Tetracyclin repressor-like, C-terminal domain"/>
    <property type="match status" value="1"/>
</dbReference>
<dbReference type="PROSITE" id="PS50977">
    <property type="entry name" value="HTH_TETR_2"/>
    <property type="match status" value="1"/>
</dbReference>
<protein>
    <submittedName>
        <fullName evidence="7">Transcriptional regulator, TetR family</fullName>
    </submittedName>
</protein>
<keyword evidence="3" id="KW-0804">Transcription</keyword>
<gene>
    <name evidence="7" type="ORF">SAMN05443665_105341</name>
</gene>
<dbReference type="Proteomes" id="UP000198318">
    <property type="component" value="Unassembled WGS sequence"/>
</dbReference>
<dbReference type="InterPro" id="IPR009057">
    <property type="entry name" value="Homeodomain-like_sf"/>
</dbReference>
<dbReference type="Pfam" id="PF00440">
    <property type="entry name" value="TetR_N"/>
    <property type="match status" value="1"/>
</dbReference>
<evidence type="ECO:0000313" key="7">
    <source>
        <dbReference type="EMBL" id="SNT59660.1"/>
    </source>
</evidence>
<keyword evidence="1" id="KW-0805">Transcription regulation</keyword>
<dbReference type="RefSeq" id="WP_218826989.1">
    <property type="nucleotide sequence ID" value="NZ_FZOR01000053.1"/>
</dbReference>